<organism evidence="9 10">
    <name type="scientific">Pedobacter planticolens</name>
    <dbReference type="NCBI Taxonomy" id="2679964"/>
    <lineage>
        <taxon>Bacteria</taxon>
        <taxon>Pseudomonadati</taxon>
        <taxon>Bacteroidota</taxon>
        <taxon>Sphingobacteriia</taxon>
        <taxon>Sphingobacteriales</taxon>
        <taxon>Sphingobacteriaceae</taxon>
        <taxon>Pedobacter</taxon>
    </lineage>
</organism>
<dbReference type="AlphaFoldDB" id="A0A923DZI9"/>
<comment type="subcellular location">
    <subcellularLocation>
        <location evidence="1">Cell outer membrane</location>
        <topology evidence="1">Multi-pass membrane protein</topology>
    </subcellularLocation>
</comment>
<reference evidence="9" key="1">
    <citation type="submission" date="2019-11" db="EMBL/GenBank/DDBJ databases">
        <title>Description of Pedobacter sp. LMG 31464T.</title>
        <authorList>
            <person name="Carlier A."/>
            <person name="Qi S."/>
            <person name="Vandamme P."/>
        </authorList>
    </citation>
    <scope>NUCLEOTIDE SEQUENCE</scope>
    <source>
        <strain evidence="9">LMG 31464</strain>
    </source>
</reference>
<evidence type="ECO:0000256" key="4">
    <source>
        <dbReference type="ARBA" id="ARBA00022692"/>
    </source>
</evidence>
<keyword evidence="6" id="KW-0472">Membrane</keyword>
<keyword evidence="7" id="KW-0998">Cell outer membrane</keyword>
<dbReference type="GO" id="GO:0009279">
    <property type="term" value="C:cell outer membrane"/>
    <property type="evidence" value="ECO:0007669"/>
    <property type="project" value="UniProtKB-SubCell"/>
</dbReference>
<evidence type="ECO:0000313" key="10">
    <source>
        <dbReference type="Proteomes" id="UP000601055"/>
    </source>
</evidence>
<comment type="similarity">
    <text evidence="2">Belongs to the OmpP1/FadL family.</text>
</comment>
<dbReference type="SUPFAM" id="SSF56935">
    <property type="entry name" value="Porins"/>
    <property type="match status" value="1"/>
</dbReference>
<sequence length="436" mass="48120">MYQKLKYTLAVCLLLTSIVANAQVTVQSPYSKFGVGNIKGSLLPQYRAMGGISTAVYKPGFFNSINIQNPASYAGINATTLDIGLSVNSTELKNSTQTENSFNATLSHIALAFPVSKKSALSFGILPYSELGYNFKNTVKVGTTTANTKTVDYKYNGEGGLTKAYLGYGVQFGDHFRVGANAEYLFGNLSENRSTEYVDDPGSINSRMQVKNSVGGVSFSYGAQYDFRLDNKTLLVLGYSGSSSSKINLKNSQVVTQYFNDATGSEQTALDTLLLVENSPTNLKLPLIHNFGISIQRDNKWMVGADYRMGKWSNLSINNVNQGLQDTYGFSVGGQYTPDVTAINGYFKRVDYRLGFQYDKTYIQMNQQDIKQMAVTFGVGLPLASYSRGAFYRMNLSAELGKRGTVSNGLLQEKYLNIHLGFTLNDSSWFQRFRFD</sequence>
<evidence type="ECO:0000256" key="6">
    <source>
        <dbReference type="ARBA" id="ARBA00023136"/>
    </source>
</evidence>
<evidence type="ECO:0000256" key="1">
    <source>
        <dbReference type="ARBA" id="ARBA00004571"/>
    </source>
</evidence>
<evidence type="ECO:0000256" key="8">
    <source>
        <dbReference type="SAM" id="SignalP"/>
    </source>
</evidence>
<comment type="caution">
    <text evidence="9">The sequence shown here is derived from an EMBL/GenBank/DDBJ whole genome shotgun (WGS) entry which is preliminary data.</text>
</comment>
<accession>A0A923DZI9</accession>
<name>A0A923DZI9_9SPHI</name>
<feature type="signal peptide" evidence="8">
    <location>
        <begin position="1"/>
        <end position="22"/>
    </location>
</feature>
<keyword evidence="3" id="KW-1134">Transmembrane beta strand</keyword>
<evidence type="ECO:0000256" key="7">
    <source>
        <dbReference type="ARBA" id="ARBA00023237"/>
    </source>
</evidence>
<evidence type="ECO:0000256" key="5">
    <source>
        <dbReference type="ARBA" id="ARBA00022729"/>
    </source>
</evidence>
<gene>
    <name evidence="9" type="ORF">GM921_10640</name>
</gene>
<dbReference type="InterPro" id="IPR005017">
    <property type="entry name" value="OMPP1/FadL/TodX"/>
</dbReference>
<keyword evidence="5 8" id="KW-0732">Signal</keyword>
<evidence type="ECO:0000313" key="9">
    <source>
        <dbReference type="EMBL" id="MBB2145946.1"/>
    </source>
</evidence>
<feature type="chain" id="PRO_5038079300" description="Long-chain fatty acid transport protein" evidence="8">
    <location>
        <begin position="23"/>
        <end position="436"/>
    </location>
</feature>
<dbReference type="EMBL" id="WNXD01000002">
    <property type="protein sequence ID" value="MBB2145946.1"/>
    <property type="molecule type" value="Genomic_DNA"/>
</dbReference>
<evidence type="ECO:0000256" key="3">
    <source>
        <dbReference type="ARBA" id="ARBA00022452"/>
    </source>
</evidence>
<protein>
    <recommendedName>
        <fullName evidence="11">Long-chain fatty acid transport protein</fullName>
    </recommendedName>
</protein>
<keyword evidence="4" id="KW-0812">Transmembrane</keyword>
<proteinExistence type="inferred from homology"/>
<dbReference type="Gene3D" id="2.40.160.60">
    <property type="entry name" value="Outer membrane protein transport protein (OMPP1/FadL/TodX)"/>
    <property type="match status" value="1"/>
</dbReference>
<evidence type="ECO:0008006" key="11">
    <source>
        <dbReference type="Google" id="ProtNLM"/>
    </source>
</evidence>
<evidence type="ECO:0000256" key="2">
    <source>
        <dbReference type="ARBA" id="ARBA00008163"/>
    </source>
</evidence>
<dbReference type="Proteomes" id="UP000601055">
    <property type="component" value="Unassembled WGS sequence"/>
</dbReference>
<keyword evidence="10" id="KW-1185">Reference proteome</keyword>
<dbReference type="Pfam" id="PF03349">
    <property type="entry name" value="Toluene_X"/>
    <property type="match status" value="1"/>
</dbReference>